<dbReference type="AlphaFoldDB" id="A0A0A9XNE0"/>
<protein>
    <submittedName>
        <fullName evidence="2">MOB-like protein phocein</fullName>
    </submittedName>
</protein>
<feature type="region of interest" description="Disordered" evidence="1">
    <location>
        <begin position="1"/>
        <end position="35"/>
    </location>
</feature>
<feature type="compositionally biased region" description="Acidic residues" evidence="1">
    <location>
        <begin position="12"/>
        <end position="27"/>
    </location>
</feature>
<sequence>LRSKCISRPEANEELEGEVGASPDEEVGGTPPSGPLVDYKKVTLKKLGEQVCSLSSLPSRVGLLETKLDSIQSGIQQLVSEQSRHYHSSPDEYYSESEGSTQDSDNEQLLW</sequence>
<gene>
    <name evidence="2" type="primary">Mob4_0</name>
    <name evidence="2" type="ORF">CM83_105731</name>
</gene>
<reference evidence="2" key="1">
    <citation type="journal article" date="2014" name="PLoS ONE">
        <title>Transcriptome-Based Identification of ABC Transporters in the Western Tarnished Plant Bug Lygus hesperus.</title>
        <authorList>
            <person name="Hull J.J."/>
            <person name="Chaney K."/>
            <person name="Geib S.M."/>
            <person name="Fabrick J.A."/>
            <person name="Brent C.S."/>
            <person name="Walsh D."/>
            <person name="Lavine L.C."/>
        </authorList>
    </citation>
    <scope>NUCLEOTIDE SEQUENCE</scope>
</reference>
<organism evidence="2">
    <name type="scientific">Lygus hesperus</name>
    <name type="common">Western plant bug</name>
    <dbReference type="NCBI Taxonomy" id="30085"/>
    <lineage>
        <taxon>Eukaryota</taxon>
        <taxon>Metazoa</taxon>
        <taxon>Ecdysozoa</taxon>
        <taxon>Arthropoda</taxon>
        <taxon>Hexapoda</taxon>
        <taxon>Insecta</taxon>
        <taxon>Pterygota</taxon>
        <taxon>Neoptera</taxon>
        <taxon>Paraneoptera</taxon>
        <taxon>Hemiptera</taxon>
        <taxon>Heteroptera</taxon>
        <taxon>Panheteroptera</taxon>
        <taxon>Cimicomorpha</taxon>
        <taxon>Miridae</taxon>
        <taxon>Mirini</taxon>
        <taxon>Lygus</taxon>
    </lineage>
</organism>
<dbReference type="EMBL" id="GBHO01022483">
    <property type="protein sequence ID" value="JAG21121.1"/>
    <property type="molecule type" value="Transcribed_RNA"/>
</dbReference>
<accession>A0A0A9XNE0</accession>
<evidence type="ECO:0000256" key="1">
    <source>
        <dbReference type="SAM" id="MobiDB-lite"/>
    </source>
</evidence>
<feature type="non-terminal residue" evidence="2">
    <location>
        <position position="1"/>
    </location>
</feature>
<evidence type="ECO:0000313" key="2">
    <source>
        <dbReference type="EMBL" id="JAG21121.1"/>
    </source>
</evidence>
<feature type="region of interest" description="Disordered" evidence="1">
    <location>
        <begin position="81"/>
        <end position="111"/>
    </location>
</feature>
<feature type="non-terminal residue" evidence="2">
    <location>
        <position position="111"/>
    </location>
</feature>
<proteinExistence type="predicted"/>
<reference evidence="2" key="2">
    <citation type="submission" date="2014-07" db="EMBL/GenBank/DDBJ databases">
        <authorList>
            <person name="Hull J."/>
        </authorList>
    </citation>
    <scope>NUCLEOTIDE SEQUENCE</scope>
</reference>
<name>A0A0A9XNE0_LYGHE</name>